<evidence type="ECO:0000313" key="2">
    <source>
        <dbReference type="EMBL" id="ODP36118.1"/>
    </source>
</evidence>
<dbReference type="EMBL" id="MDDS01000081">
    <property type="protein sequence ID" value="ODP36118.1"/>
    <property type="molecule type" value="Genomic_DNA"/>
</dbReference>
<comment type="caution">
    <text evidence="2">The sequence shown here is derived from an EMBL/GenBank/DDBJ whole genome shotgun (WGS) entry which is preliminary data.</text>
</comment>
<protein>
    <submittedName>
        <fullName evidence="2">Uncharacterized protein</fullName>
    </submittedName>
</protein>
<sequence>MPLRLASVWLALVVALLSSLMSEGLPRTTAVGSAFNPATTAVALQPSRVQPRVRTEQVRRNDIPAGGQSAPIASLHPIALPVAPPAPVDQPPKGDTAMPAGAQPRGLDGSPRGPPLP</sequence>
<dbReference type="OrthoDB" id="7569126at2"/>
<organism evidence="2 3">
    <name type="scientific">Sphingomonas turrisvirgatae</name>
    <dbReference type="NCBI Taxonomy" id="1888892"/>
    <lineage>
        <taxon>Bacteria</taxon>
        <taxon>Pseudomonadati</taxon>
        <taxon>Pseudomonadota</taxon>
        <taxon>Alphaproteobacteria</taxon>
        <taxon>Sphingomonadales</taxon>
        <taxon>Sphingomonadaceae</taxon>
        <taxon>Sphingomonas</taxon>
    </lineage>
</organism>
<accession>A0A1E3LQT9</accession>
<keyword evidence="3" id="KW-1185">Reference proteome</keyword>
<evidence type="ECO:0000313" key="3">
    <source>
        <dbReference type="Proteomes" id="UP000094487"/>
    </source>
</evidence>
<evidence type="ECO:0000256" key="1">
    <source>
        <dbReference type="SAM" id="MobiDB-lite"/>
    </source>
</evidence>
<name>A0A1E3LQT9_9SPHN</name>
<proteinExistence type="predicted"/>
<dbReference type="RefSeq" id="WP_069321988.1">
    <property type="nucleotide sequence ID" value="NZ_MDDS01000081.1"/>
</dbReference>
<reference evidence="2 3" key="1">
    <citation type="submission" date="2016-08" db="EMBL/GenBank/DDBJ databases">
        <title>Draft genome of the agarase producing Sphingomonas sp. MCT13.</title>
        <authorList>
            <person name="D'Andrea M.M."/>
            <person name="Rossolini G.M."/>
            <person name="Thaller M.C."/>
        </authorList>
    </citation>
    <scope>NUCLEOTIDE SEQUENCE [LARGE SCALE GENOMIC DNA]</scope>
    <source>
        <strain evidence="2 3">MCT13</strain>
    </source>
</reference>
<gene>
    <name evidence="2" type="ORF">BFL28_06815</name>
</gene>
<feature type="compositionally biased region" description="Basic and acidic residues" evidence="1">
    <location>
        <begin position="53"/>
        <end position="62"/>
    </location>
</feature>
<dbReference type="AlphaFoldDB" id="A0A1E3LQT9"/>
<feature type="region of interest" description="Disordered" evidence="1">
    <location>
        <begin position="46"/>
        <end position="117"/>
    </location>
</feature>
<dbReference type="Proteomes" id="UP000094487">
    <property type="component" value="Unassembled WGS sequence"/>
</dbReference>
<dbReference type="STRING" id="1888892.BFL28_06815"/>